<evidence type="ECO:0000256" key="1">
    <source>
        <dbReference type="ARBA" id="ARBA00022679"/>
    </source>
</evidence>
<dbReference type="KEGG" id="hha:Hhal_1462"/>
<dbReference type="EC" id="2.5.1.31" evidence="2"/>
<dbReference type="GO" id="GO:0005829">
    <property type="term" value="C:cytosol"/>
    <property type="evidence" value="ECO:0007669"/>
    <property type="project" value="TreeGrafter"/>
</dbReference>
<dbReference type="Proteomes" id="UP000000647">
    <property type="component" value="Chromosome"/>
</dbReference>
<dbReference type="HOGENOM" id="CLU_038505_1_2_6"/>
<organism evidence="3 4">
    <name type="scientific">Halorhodospira halophila (strain DSM 244 / SL1)</name>
    <name type="common">Ectothiorhodospira halophila (strain DSM 244 / SL1)</name>
    <dbReference type="NCBI Taxonomy" id="349124"/>
    <lineage>
        <taxon>Bacteria</taxon>
        <taxon>Pseudomonadati</taxon>
        <taxon>Pseudomonadota</taxon>
        <taxon>Gammaproteobacteria</taxon>
        <taxon>Chromatiales</taxon>
        <taxon>Ectothiorhodospiraceae</taxon>
        <taxon>Halorhodospira</taxon>
    </lineage>
</organism>
<reference evidence="4" key="1">
    <citation type="submission" date="2006-12" db="EMBL/GenBank/DDBJ databases">
        <title>Complete sequence of Halorhodospira halophila SL1.</title>
        <authorList>
            <consortium name="US DOE Joint Genome Institute"/>
            <person name="Copeland A."/>
            <person name="Lucas S."/>
            <person name="Lapidus A."/>
            <person name="Barry K."/>
            <person name="Detter J.C."/>
            <person name="Glavina del Rio T."/>
            <person name="Hammon N."/>
            <person name="Israni S."/>
            <person name="Dalin E."/>
            <person name="Tice H."/>
            <person name="Pitluck S."/>
            <person name="Saunders E."/>
            <person name="Brettin T."/>
            <person name="Bruce D."/>
            <person name="Han C."/>
            <person name="Tapia R."/>
            <person name="Schmutz J."/>
            <person name="Larimer F."/>
            <person name="Land M."/>
            <person name="Hauser L."/>
            <person name="Kyrpides N."/>
            <person name="Mikhailova N."/>
            <person name="Hoff W."/>
            <person name="Richardson P."/>
        </authorList>
    </citation>
    <scope>NUCLEOTIDE SEQUENCE [LARGE SCALE GENOMIC DNA]</scope>
    <source>
        <strain evidence="4">DSM 244 / SL1</strain>
    </source>
</reference>
<keyword evidence="2" id="KW-0961">Cell wall biogenesis/degradation</keyword>
<dbReference type="Pfam" id="PF01255">
    <property type="entry name" value="Prenyltransf"/>
    <property type="match status" value="1"/>
</dbReference>
<feature type="active site" description="Proton acceptor" evidence="2">
    <location>
        <position position="76"/>
    </location>
</feature>
<dbReference type="GO" id="GO:0000287">
    <property type="term" value="F:magnesium ion binding"/>
    <property type="evidence" value="ECO:0007669"/>
    <property type="project" value="UniProtKB-UniRule"/>
</dbReference>
<dbReference type="HAMAP" id="MF_01139">
    <property type="entry name" value="ISPT"/>
    <property type="match status" value="1"/>
</dbReference>
<dbReference type="CDD" id="cd00475">
    <property type="entry name" value="Cis_IPPS"/>
    <property type="match status" value="1"/>
</dbReference>
<dbReference type="PANTHER" id="PTHR10291:SF0">
    <property type="entry name" value="DEHYDRODOLICHYL DIPHOSPHATE SYNTHASE 2"/>
    <property type="match status" value="1"/>
</dbReference>
<keyword evidence="2" id="KW-0479">Metal-binding</keyword>
<feature type="binding site" evidence="2">
    <location>
        <position position="41"/>
    </location>
    <ligand>
        <name>substrate</name>
    </ligand>
</feature>
<name>A1WX17_HALHL</name>
<dbReference type="PANTHER" id="PTHR10291">
    <property type="entry name" value="DEHYDRODOLICHYL DIPHOSPHATE SYNTHASE FAMILY MEMBER"/>
    <property type="match status" value="1"/>
</dbReference>
<dbReference type="GO" id="GO:0008360">
    <property type="term" value="P:regulation of cell shape"/>
    <property type="evidence" value="ECO:0007669"/>
    <property type="project" value="UniProtKB-KW"/>
</dbReference>
<feature type="binding site" evidence="2">
    <location>
        <begin position="202"/>
        <end position="204"/>
    </location>
    <ligand>
        <name>substrate</name>
    </ligand>
</feature>
<feature type="binding site" evidence="2">
    <location>
        <position position="196"/>
    </location>
    <ligand>
        <name>substrate</name>
    </ligand>
</feature>
<dbReference type="InterPro" id="IPR036424">
    <property type="entry name" value="UPP_synth-like_sf"/>
</dbReference>
<dbReference type="GO" id="GO:0008834">
    <property type="term" value="F:ditrans,polycis-undecaprenyl-diphosphate synthase [(2E,6E)-farnesyl-diphosphate specific] activity"/>
    <property type="evidence" value="ECO:0007669"/>
    <property type="project" value="UniProtKB-UniRule"/>
</dbReference>
<proteinExistence type="inferred from homology"/>
<keyword evidence="2" id="KW-0460">Magnesium</keyword>
<evidence type="ECO:0000256" key="2">
    <source>
        <dbReference type="HAMAP-Rule" id="MF_01139"/>
    </source>
</evidence>
<feature type="binding site" evidence="2">
    <location>
        <position position="79"/>
    </location>
    <ligand>
        <name>substrate</name>
    </ligand>
</feature>
<feature type="binding site" evidence="2">
    <location>
        <position position="215"/>
    </location>
    <ligand>
        <name>Mg(2+)</name>
        <dbReference type="ChEBI" id="CHEBI:18420"/>
    </ligand>
</feature>
<dbReference type="eggNOG" id="COG0020">
    <property type="taxonomic scope" value="Bacteria"/>
</dbReference>
<comment type="cofactor">
    <cofactor evidence="2">
        <name>Mg(2+)</name>
        <dbReference type="ChEBI" id="CHEBI:18420"/>
    </cofactor>
    <text evidence="2">Binds 2 magnesium ions per subunit.</text>
</comment>
<dbReference type="GO" id="GO:0071555">
    <property type="term" value="P:cell wall organization"/>
    <property type="evidence" value="ECO:0007669"/>
    <property type="project" value="UniProtKB-KW"/>
</dbReference>
<dbReference type="OrthoDB" id="4191603at2"/>
<dbReference type="Gene3D" id="3.40.1180.10">
    <property type="entry name" value="Decaprenyl diphosphate synthase-like"/>
    <property type="match status" value="1"/>
</dbReference>
<dbReference type="NCBIfam" id="TIGR00055">
    <property type="entry name" value="uppS"/>
    <property type="match status" value="1"/>
</dbReference>
<comment type="function">
    <text evidence="2">Catalyzes the sequential condensation of isopentenyl diphosphate (IPP) with (2E,6E)-farnesyl diphosphate (E,E-FPP) to yield (2Z,6Z,10Z,14Z,18Z,22Z,26Z,30Z,34E,38E)-undecaprenyl diphosphate (di-trans,octa-cis-UPP). UPP is the precursor of glycosyl carrier lipid in the biosynthesis of bacterial cell wall polysaccharide components such as peptidoglycan and lipopolysaccharide.</text>
</comment>
<dbReference type="PROSITE" id="PS01066">
    <property type="entry name" value="UPP_SYNTHASE"/>
    <property type="match status" value="1"/>
</dbReference>
<evidence type="ECO:0000313" key="4">
    <source>
        <dbReference type="Proteomes" id="UP000000647"/>
    </source>
</evidence>
<dbReference type="FunFam" id="3.40.1180.10:FF:000001">
    <property type="entry name" value="(2E,6E)-farnesyl-diphosphate-specific ditrans,polycis-undecaprenyl-diphosphate synthase"/>
    <property type="match status" value="1"/>
</dbReference>
<dbReference type="InterPro" id="IPR018520">
    <property type="entry name" value="UPP_synth-like_CS"/>
</dbReference>
<keyword evidence="1 2" id="KW-0808">Transferase</keyword>
<dbReference type="RefSeq" id="WP_011814251.1">
    <property type="nucleotide sequence ID" value="NC_008789.1"/>
</dbReference>
<feature type="binding site" evidence="2">
    <location>
        <position position="33"/>
    </location>
    <ligand>
        <name>substrate</name>
    </ligand>
</feature>
<feature type="binding site" evidence="2">
    <location>
        <position position="45"/>
    </location>
    <ligand>
        <name>substrate</name>
    </ligand>
</feature>
<comment type="similarity">
    <text evidence="2">Belongs to the UPP synthase family.</text>
</comment>
<feature type="binding site" evidence="2">
    <location>
        <begin position="29"/>
        <end position="32"/>
    </location>
    <ligand>
        <name>substrate</name>
    </ligand>
</feature>
<feature type="active site" evidence="2">
    <location>
        <position position="28"/>
    </location>
</feature>
<sequence length="259" mass="29066">MADTNGPAQISERLAGVELPRHIAIVMDGNGRWAQRQGQPRYAGHRAGARSVREVVEACGRLELEALTLFAFSSENWRRPRGEVRVLMQLFRTTLDQELQRLHENDVRLSFIGDRTQFEAGLQRRLTDAEALTAENTGLQLIVATSYGGRWEIAEAARRLAASAARGEVDPQSIDEDAFRGALSLPDVVDPDLFIRTGGERRISNFLLWQMAYTELHFAETLWPDFGTEGLARAIEDYAARDRRFGAVTSYPLKSVRHA</sequence>
<feature type="binding site" evidence="2">
    <location>
        <position position="28"/>
    </location>
    <ligand>
        <name>Mg(2+)</name>
        <dbReference type="ChEBI" id="CHEBI:18420"/>
    </ligand>
</feature>
<comment type="subunit">
    <text evidence="2">Homodimer.</text>
</comment>
<gene>
    <name evidence="2" type="primary">uppS</name>
    <name evidence="3" type="ordered locus">Hhal_1462</name>
</gene>
<dbReference type="SUPFAM" id="SSF64005">
    <property type="entry name" value="Undecaprenyl diphosphate synthase"/>
    <property type="match status" value="1"/>
</dbReference>
<evidence type="ECO:0000313" key="3">
    <source>
        <dbReference type="EMBL" id="ABM62229.1"/>
    </source>
</evidence>
<dbReference type="EMBL" id="CP000544">
    <property type="protein sequence ID" value="ABM62229.1"/>
    <property type="molecule type" value="Genomic_DNA"/>
</dbReference>
<dbReference type="GO" id="GO:0009252">
    <property type="term" value="P:peptidoglycan biosynthetic process"/>
    <property type="evidence" value="ECO:0007669"/>
    <property type="project" value="UniProtKB-UniRule"/>
</dbReference>
<keyword evidence="4" id="KW-1185">Reference proteome</keyword>
<dbReference type="AlphaFoldDB" id="A1WX17"/>
<dbReference type="InterPro" id="IPR001441">
    <property type="entry name" value="UPP_synth-like"/>
</dbReference>
<dbReference type="GO" id="GO:0016094">
    <property type="term" value="P:polyprenol biosynthetic process"/>
    <property type="evidence" value="ECO:0007669"/>
    <property type="project" value="TreeGrafter"/>
</dbReference>
<comment type="catalytic activity">
    <reaction evidence="2">
        <text>8 isopentenyl diphosphate + (2E,6E)-farnesyl diphosphate = di-trans,octa-cis-undecaprenyl diphosphate + 8 diphosphate</text>
        <dbReference type="Rhea" id="RHEA:27551"/>
        <dbReference type="ChEBI" id="CHEBI:33019"/>
        <dbReference type="ChEBI" id="CHEBI:58405"/>
        <dbReference type="ChEBI" id="CHEBI:128769"/>
        <dbReference type="ChEBI" id="CHEBI:175763"/>
        <dbReference type="EC" id="2.5.1.31"/>
    </reaction>
</comment>
<feature type="binding site" evidence="2">
    <location>
        <position position="77"/>
    </location>
    <ligand>
        <name>substrate</name>
    </ligand>
</feature>
<feature type="binding site" evidence="2">
    <location>
        <begin position="73"/>
        <end position="75"/>
    </location>
    <ligand>
        <name>substrate</name>
    </ligand>
</feature>
<keyword evidence="2" id="KW-0133">Cell shape</keyword>
<keyword evidence="2" id="KW-0573">Peptidoglycan synthesis</keyword>
<accession>A1WX17</accession>
<reference evidence="3 4" key="2">
    <citation type="journal article" date="2013" name="Stand. Genomic Sci.">
        <title>Complete genome sequence of Halorhodospira halophila SL1.</title>
        <authorList>
            <person name="Challacombe J.F."/>
            <person name="Majid S."/>
            <person name="Deole R."/>
            <person name="Brettin T.S."/>
            <person name="Bruce D."/>
            <person name="Delano S.F."/>
            <person name="Detter J.C."/>
            <person name="Gleasner C.D."/>
            <person name="Han C.S."/>
            <person name="Misra M."/>
            <person name="Reitenga K.G."/>
            <person name="Mikhailova N."/>
            <person name="Woyke T."/>
            <person name="Pitluck S."/>
            <person name="Nolan M."/>
            <person name="Land M.L."/>
            <person name="Saunders E."/>
            <person name="Tapia R."/>
            <person name="Lapidus A."/>
            <person name="Ivanova N."/>
            <person name="Hoff W.D."/>
        </authorList>
    </citation>
    <scope>NUCLEOTIDE SEQUENCE [LARGE SCALE GENOMIC DNA]</scope>
    <source>
        <strain evidence="4">DSM 244 / SL1</strain>
    </source>
</reference>
<protein>
    <recommendedName>
        <fullName evidence="2">Ditrans,polycis-undecaprenyl-diphosphate synthase ((2E,6E)-farnesyl-diphosphate specific)</fullName>
        <ecNumber evidence="2">2.5.1.31</ecNumber>
    </recommendedName>
    <alternativeName>
        <fullName evidence="2">Ditrans,polycis-undecaprenylcistransferase</fullName>
    </alternativeName>
    <alternativeName>
        <fullName evidence="2">Undecaprenyl diphosphate synthase</fullName>
        <shortName evidence="2">UDS</shortName>
    </alternativeName>
    <alternativeName>
        <fullName evidence="2">Undecaprenyl pyrophosphate synthase</fullName>
        <shortName evidence="2">UPP synthase</shortName>
    </alternativeName>
</protein>
<dbReference type="STRING" id="349124.Hhal_1462"/>